<name>A0A3M7PMT0_BRAPC</name>
<evidence type="ECO:0000313" key="1">
    <source>
        <dbReference type="EMBL" id="RNA00274.1"/>
    </source>
</evidence>
<organism evidence="1 2">
    <name type="scientific">Brachionus plicatilis</name>
    <name type="common">Marine rotifer</name>
    <name type="synonym">Brachionus muelleri</name>
    <dbReference type="NCBI Taxonomy" id="10195"/>
    <lineage>
        <taxon>Eukaryota</taxon>
        <taxon>Metazoa</taxon>
        <taxon>Spiralia</taxon>
        <taxon>Gnathifera</taxon>
        <taxon>Rotifera</taxon>
        <taxon>Eurotatoria</taxon>
        <taxon>Monogononta</taxon>
        <taxon>Pseudotrocha</taxon>
        <taxon>Ploima</taxon>
        <taxon>Brachionidae</taxon>
        <taxon>Brachionus</taxon>
    </lineage>
</organism>
<proteinExistence type="predicted"/>
<dbReference type="AlphaFoldDB" id="A0A3M7PMT0"/>
<dbReference type="EMBL" id="REGN01009842">
    <property type="protein sequence ID" value="RNA00274.1"/>
    <property type="molecule type" value="Genomic_DNA"/>
</dbReference>
<comment type="caution">
    <text evidence="1">The sequence shown here is derived from an EMBL/GenBank/DDBJ whole genome shotgun (WGS) entry which is preliminary data.</text>
</comment>
<evidence type="ECO:0000313" key="2">
    <source>
        <dbReference type="Proteomes" id="UP000276133"/>
    </source>
</evidence>
<sequence length="113" mass="12842">MLLCCIQKEERDIGRVCCGATSYVSSLLDSVSSELVLNCLSIHLIHFIYKNLDFQTPDLHLTCDFCTTLIQSCIKYQGLLNLQSLAEIKFHYNRALCSVLLETSQNPFFKSKT</sequence>
<dbReference type="Proteomes" id="UP000276133">
    <property type="component" value="Unassembled WGS sequence"/>
</dbReference>
<gene>
    <name evidence="1" type="ORF">BpHYR1_047735</name>
</gene>
<keyword evidence="2" id="KW-1185">Reference proteome</keyword>
<protein>
    <submittedName>
        <fullName evidence="1">Uncharacterized protein</fullName>
    </submittedName>
</protein>
<reference evidence="1 2" key="1">
    <citation type="journal article" date="2018" name="Sci. Rep.">
        <title>Genomic signatures of local adaptation to the degree of environmental predictability in rotifers.</title>
        <authorList>
            <person name="Franch-Gras L."/>
            <person name="Hahn C."/>
            <person name="Garcia-Roger E.M."/>
            <person name="Carmona M.J."/>
            <person name="Serra M."/>
            <person name="Gomez A."/>
        </authorList>
    </citation>
    <scope>NUCLEOTIDE SEQUENCE [LARGE SCALE GENOMIC DNA]</scope>
    <source>
        <strain evidence="1">HYR1</strain>
    </source>
</reference>
<accession>A0A3M7PMT0</accession>